<feature type="compositionally biased region" description="Basic and acidic residues" evidence="1">
    <location>
        <begin position="101"/>
        <end position="136"/>
    </location>
</feature>
<organism evidence="2">
    <name type="scientific">Rhodopseudomonas palustris (strain BisA53)</name>
    <dbReference type="NCBI Taxonomy" id="316055"/>
    <lineage>
        <taxon>Bacteria</taxon>
        <taxon>Pseudomonadati</taxon>
        <taxon>Pseudomonadota</taxon>
        <taxon>Alphaproteobacteria</taxon>
        <taxon>Hyphomicrobiales</taxon>
        <taxon>Nitrobacteraceae</taxon>
        <taxon>Rhodopseudomonas</taxon>
    </lineage>
</organism>
<proteinExistence type="predicted"/>
<dbReference type="OrthoDB" id="7161229at2"/>
<dbReference type="Gene3D" id="3.30.1150.10">
    <property type="match status" value="1"/>
</dbReference>
<dbReference type="SUPFAM" id="SSF74653">
    <property type="entry name" value="TolA/TonB C-terminal domain"/>
    <property type="match status" value="1"/>
</dbReference>
<accession>Q07HF7</accession>
<protein>
    <submittedName>
        <fullName evidence="2">Putative TolA</fullName>
    </submittedName>
</protein>
<dbReference type="AlphaFoldDB" id="Q07HF7"/>
<dbReference type="EMBL" id="CP000463">
    <property type="protein sequence ID" value="ABJ08627.1"/>
    <property type="molecule type" value="Genomic_DNA"/>
</dbReference>
<dbReference type="KEGG" id="rpe:RPE_4708"/>
<dbReference type="HOGENOM" id="CLU_870628_0_0_5"/>
<feature type="compositionally biased region" description="Basic and acidic residues" evidence="1">
    <location>
        <begin position="143"/>
        <end position="158"/>
    </location>
</feature>
<feature type="region of interest" description="Disordered" evidence="1">
    <location>
        <begin position="53"/>
        <end position="216"/>
    </location>
</feature>
<feature type="compositionally biased region" description="Polar residues" evidence="1">
    <location>
        <begin position="197"/>
        <end position="216"/>
    </location>
</feature>
<gene>
    <name evidence="2" type="ordered locus">RPE_4708</name>
</gene>
<feature type="compositionally biased region" description="Basic and acidic residues" evidence="1">
    <location>
        <begin position="57"/>
        <end position="88"/>
    </location>
</feature>
<name>Q07HF7_RHOP5</name>
<evidence type="ECO:0000313" key="2">
    <source>
        <dbReference type="EMBL" id="ABJ08627.1"/>
    </source>
</evidence>
<sequence length="314" mass="34301">MKVDKTLLASVALHVLVIGYGIVSFSARSLEAPPAESMPIDIISADQLSKLTAGNKSGEKDKPKPLVEKVAEAKPVEDTVGKISEKAPVETAVAPTPPPKPVEKPVEKKPDPPKPVVEDKPKNEPKQVEKKPDPPKVDPIAEALKKDDSKKPTPKPEAKAAPPQPPKPKQERVFDQSKIAALIDKRDPTRQAAAGAQLNSQASLGSPRGTSQTLSQSELDALRARLTQLWNVQAGTERPEELIVDIRIRLTPERRLAAPPEIVSRGSSPRYQAAADAAMRAVLQGQPYEMLRAETYDQWKDMIVTFDPRQMFRS</sequence>
<evidence type="ECO:0000256" key="1">
    <source>
        <dbReference type="SAM" id="MobiDB-lite"/>
    </source>
</evidence>
<dbReference type="STRING" id="316055.RPE_4708"/>
<reference evidence="2" key="1">
    <citation type="submission" date="2006-09" db="EMBL/GenBank/DDBJ databases">
        <title>Complete sequence of Rhodopseudomonas palustris BisA53.</title>
        <authorList>
            <consortium name="US DOE Joint Genome Institute"/>
            <person name="Copeland A."/>
            <person name="Lucas S."/>
            <person name="Lapidus A."/>
            <person name="Barry K."/>
            <person name="Detter J.C."/>
            <person name="Glavina del Rio T."/>
            <person name="Hammon N."/>
            <person name="Israni S."/>
            <person name="Dalin E."/>
            <person name="Tice H."/>
            <person name="Pitluck S."/>
            <person name="Chain P."/>
            <person name="Malfatti S."/>
            <person name="Shin M."/>
            <person name="Vergez L."/>
            <person name="Schmutz J."/>
            <person name="Larimer F."/>
            <person name="Land M."/>
            <person name="Hauser L."/>
            <person name="Pelletier D.A."/>
            <person name="Kyrpides N."/>
            <person name="Kim E."/>
            <person name="Harwood C.S."/>
            <person name="Oda Y."/>
            <person name="Richardson P."/>
        </authorList>
    </citation>
    <scope>NUCLEOTIDE SEQUENCE [LARGE SCALE GENOMIC DNA]</scope>
    <source>
        <strain evidence="2">BisA53</strain>
    </source>
</reference>
<dbReference type="eggNOG" id="COG3170">
    <property type="taxonomic scope" value="Bacteria"/>
</dbReference>